<feature type="domain" description="DUF7044" evidence="5">
    <location>
        <begin position="49"/>
        <end position="147"/>
    </location>
</feature>
<evidence type="ECO:0000259" key="5">
    <source>
        <dbReference type="Pfam" id="PF23071"/>
    </source>
</evidence>
<dbReference type="Pfam" id="PF23071">
    <property type="entry name" value="DUF7044"/>
    <property type="match status" value="1"/>
</dbReference>
<dbReference type="Pfam" id="PF23073">
    <property type="entry name" value="DUF7045"/>
    <property type="match status" value="1"/>
</dbReference>
<dbReference type="InterPro" id="IPR055472">
    <property type="entry name" value="DUF7044"/>
</dbReference>
<evidence type="ECO:0000259" key="6">
    <source>
        <dbReference type="Pfam" id="PF23073"/>
    </source>
</evidence>
<evidence type="ECO:0000256" key="2">
    <source>
        <dbReference type="SAM" id="SignalP"/>
    </source>
</evidence>
<dbReference type="InterPro" id="IPR055471">
    <property type="entry name" value="DUF7043"/>
</dbReference>
<organism evidence="7 8">
    <name type="scientific">Polyplax serrata</name>
    <name type="common">Common mouse louse</name>
    <dbReference type="NCBI Taxonomy" id="468196"/>
    <lineage>
        <taxon>Eukaryota</taxon>
        <taxon>Metazoa</taxon>
        <taxon>Ecdysozoa</taxon>
        <taxon>Arthropoda</taxon>
        <taxon>Hexapoda</taxon>
        <taxon>Insecta</taxon>
        <taxon>Pterygota</taxon>
        <taxon>Neoptera</taxon>
        <taxon>Paraneoptera</taxon>
        <taxon>Psocodea</taxon>
        <taxon>Troctomorpha</taxon>
        <taxon>Phthiraptera</taxon>
        <taxon>Anoplura</taxon>
        <taxon>Polyplacidae</taxon>
        <taxon>Polyplax</taxon>
    </lineage>
</organism>
<protein>
    <submittedName>
        <fullName evidence="7">Uncharacterized protein</fullName>
    </submittedName>
</protein>
<keyword evidence="2" id="KW-0732">Signal</keyword>
<evidence type="ECO:0000313" key="8">
    <source>
        <dbReference type="Proteomes" id="UP001372834"/>
    </source>
</evidence>
<dbReference type="InterPro" id="IPR055473">
    <property type="entry name" value="DUF7045"/>
</dbReference>
<feature type="chain" id="PRO_5042870016" evidence="2">
    <location>
        <begin position="23"/>
        <end position="627"/>
    </location>
</feature>
<dbReference type="PANTHER" id="PTHR22255">
    <property type="entry name" value="LP06548P"/>
    <property type="match status" value="1"/>
</dbReference>
<dbReference type="Pfam" id="PF23069">
    <property type="entry name" value="DUF7042"/>
    <property type="match status" value="1"/>
</dbReference>
<sequence>MQINNIMYMTLEVLIFLIEISGFRNSQNRGETSTRMKRIAREEVVRGICYFPPGLQGQFEMQSSLAEGQQVQYSPVNITIDAIPIWGQCHKKVGNNFILRDESGGGDCIRCFHLNLRSKNVLQVLTEGLDKCYTSEEAARNTCPKANSVTSHVVKEILLYKVRDMNGEPTKREYCPINGKFSFIYNINDGSDTKVECPYYTSQADNCPSGSTFNLHFKRCSFEDHDITFDCLGHWDGPNNQKYLTLLDTRVGGDQRPQYRCALFQEDSKTGIVNIAFSSDSTCGTDLVSATEGYEVLTLQKQPESEWPVEVMTSICRFPNWSQGVWEHLHIDGNGLTYRDHSSFKTYNLRCIGSDTGVRERIPVYVKSHCGEEKEYNCLWLKKRSNNVLEFQLSQKASAYYDDTLCDDENFDSQIWITQARLDRSEESPCPVSGLYTGNIPDETSLCARLSSNCESLDVMFYSVMDCATHQVFDDREYRCLGQWKEGNLLYTYTYTQRTDTSAHECFVGSIMSSHEIYIIEAGEHCDRKLDPFRFGMKLLRKGSCTQNITNTPNAGKVIPSPTTRPTPIPYRPSSARPPWKTMTEPPLVDIETNDVASHSSAPGMLACRYLVVLVYSILKFYVLYGS</sequence>
<reference evidence="7 8" key="1">
    <citation type="submission" date="2023-10" db="EMBL/GenBank/DDBJ databases">
        <title>Genomes of two closely related lineages of the louse Polyplax serrata with different host specificities.</title>
        <authorList>
            <person name="Martinu J."/>
            <person name="Tarabai H."/>
            <person name="Stefka J."/>
            <person name="Hypsa V."/>
        </authorList>
    </citation>
    <scope>NUCLEOTIDE SEQUENCE [LARGE SCALE GENOMIC DNA]</scope>
    <source>
        <strain evidence="7">HR10_N</strain>
    </source>
</reference>
<gene>
    <name evidence="7" type="ORF">RUM43_000586</name>
</gene>
<proteinExistence type="predicted"/>
<evidence type="ECO:0000259" key="4">
    <source>
        <dbReference type="Pfam" id="PF23070"/>
    </source>
</evidence>
<evidence type="ECO:0000256" key="1">
    <source>
        <dbReference type="SAM" id="MobiDB-lite"/>
    </source>
</evidence>
<feature type="region of interest" description="Disordered" evidence="1">
    <location>
        <begin position="551"/>
        <end position="577"/>
    </location>
</feature>
<evidence type="ECO:0000313" key="7">
    <source>
        <dbReference type="EMBL" id="KAK6644319.1"/>
    </source>
</evidence>
<dbReference type="EMBL" id="JAWJWE010000001">
    <property type="protein sequence ID" value="KAK6644319.1"/>
    <property type="molecule type" value="Genomic_DNA"/>
</dbReference>
<feature type="domain" description="DUF7042" evidence="3">
    <location>
        <begin position="172"/>
        <end position="299"/>
    </location>
</feature>
<feature type="signal peptide" evidence="2">
    <location>
        <begin position="1"/>
        <end position="22"/>
    </location>
</feature>
<name>A0AAN8XNU1_POLSC</name>
<dbReference type="InterPro" id="IPR055470">
    <property type="entry name" value="DUF7042"/>
</dbReference>
<accession>A0AAN8XNU1</accession>
<dbReference type="PANTHER" id="PTHR22255:SF4">
    <property type="entry name" value="CATION-INDEPENDENT MANNOSE-6-PHOSPHATE RECEPTOR"/>
    <property type="match status" value="1"/>
</dbReference>
<evidence type="ECO:0000259" key="3">
    <source>
        <dbReference type="Pfam" id="PF23069"/>
    </source>
</evidence>
<comment type="caution">
    <text evidence="7">The sequence shown here is derived from an EMBL/GenBank/DDBJ whole genome shotgun (WGS) entry which is preliminary data.</text>
</comment>
<feature type="domain" description="DUF7045" evidence="6">
    <location>
        <begin position="430"/>
        <end position="532"/>
    </location>
</feature>
<dbReference type="Proteomes" id="UP001372834">
    <property type="component" value="Unassembled WGS sequence"/>
</dbReference>
<dbReference type="AlphaFoldDB" id="A0AAN8XNU1"/>
<feature type="domain" description="DUF7043" evidence="4">
    <location>
        <begin position="313"/>
        <end position="418"/>
    </location>
</feature>
<dbReference type="Pfam" id="PF23070">
    <property type="entry name" value="DUF7043"/>
    <property type="match status" value="1"/>
</dbReference>